<protein>
    <submittedName>
        <fullName evidence="1">Uncharacterized protein</fullName>
    </submittedName>
</protein>
<proteinExistence type="predicted"/>
<gene>
    <name evidence="1" type="ORF">DCY43_01625</name>
</gene>
<sequence>MQTRVLKLTLEFANGQTEQISLNVIIPRGTSRYLLSRTAGEQVFPIPASVPVWPLNIGYPTFAIQDIKLQPF</sequence>
<dbReference type="AlphaFoldDB" id="A0A351JT17"/>
<dbReference type="EMBL" id="DNHX01000013">
    <property type="protein sequence ID" value="HAZ29437.1"/>
    <property type="molecule type" value="Genomic_DNA"/>
</dbReference>
<evidence type="ECO:0000313" key="1">
    <source>
        <dbReference type="EMBL" id="HAZ29437.1"/>
    </source>
</evidence>
<evidence type="ECO:0000313" key="2">
    <source>
        <dbReference type="Proteomes" id="UP000264072"/>
    </source>
</evidence>
<name>A0A351JT17_UNCKA</name>
<reference evidence="1 2" key="1">
    <citation type="journal article" date="2018" name="Nat. Biotechnol.">
        <title>A standardized bacterial taxonomy based on genome phylogeny substantially revises the tree of life.</title>
        <authorList>
            <person name="Parks D.H."/>
            <person name="Chuvochina M."/>
            <person name="Waite D.W."/>
            <person name="Rinke C."/>
            <person name="Skarshewski A."/>
            <person name="Chaumeil P.A."/>
            <person name="Hugenholtz P."/>
        </authorList>
    </citation>
    <scope>NUCLEOTIDE SEQUENCE [LARGE SCALE GENOMIC DNA]</scope>
    <source>
        <strain evidence="1">UBA10185</strain>
    </source>
</reference>
<dbReference type="Proteomes" id="UP000264072">
    <property type="component" value="Unassembled WGS sequence"/>
</dbReference>
<accession>A0A351JT17</accession>
<organism evidence="1 2">
    <name type="scientific">candidate division WWE3 bacterium</name>
    <dbReference type="NCBI Taxonomy" id="2053526"/>
    <lineage>
        <taxon>Bacteria</taxon>
        <taxon>Katanobacteria</taxon>
    </lineage>
</organism>
<comment type="caution">
    <text evidence="1">The sequence shown here is derived from an EMBL/GenBank/DDBJ whole genome shotgun (WGS) entry which is preliminary data.</text>
</comment>